<accession>A0A5N7MGI5</accession>
<dbReference type="FunFam" id="3.40.50.720:FF:000084">
    <property type="entry name" value="Short-chain dehydrogenase reductase"/>
    <property type="match status" value="1"/>
</dbReference>
<dbReference type="PANTHER" id="PTHR24321">
    <property type="entry name" value="DEHYDROGENASES, SHORT CHAIN"/>
    <property type="match status" value="1"/>
</dbReference>
<dbReference type="SMART" id="SM00822">
    <property type="entry name" value="PKS_KR"/>
    <property type="match status" value="1"/>
</dbReference>
<dbReference type="NCBIfam" id="NF004847">
    <property type="entry name" value="PRK06198.1"/>
    <property type="match status" value="1"/>
</dbReference>
<evidence type="ECO:0000256" key="2">
    <source>
        <dbReference type="ARBA" id="ARBA00023002"/>
    </source>
</evidence>
<dbReference type="PROSITE" id="PS00061">
    <property type="entry name" value="ADH_SHORT"/>
    <property type="match status" value="1"/>
</dbReference>
<dbReference type="Pfam" id="PF13561">
    <property type="entry name" value="adh_short_C2"/>
    <property type="match status" value="1"/>
</dbReference>
<proteinExistence type="inferred from homology"/>
<dbReference type="CDD" id="cd05233">
    <property type="entry name" value="SDR_c"/>
    <property type="match status" value="1"/>
</dbReference>
<evidence type="ECO:0000313" key="6">
    <source>
        <dbReference type="Proteomes" id="UP000403266"/>
    </source>
</evidence>
<gene>
    <name evidence="5" type="ORF">FS320_08560</name>
</gene>
<dbReference type="EMBL" id="VOSK01000020">
    <property type="protein sequence ID" value="MPR25284.1"/>
    <property type="molecule type" value="Genomic_DNA"/>
</dbReference>
<evidence type="ECO:0000256" key="3">
    <source>
        <dbReference type="ARBA" id="ARBA00023027"/>
    </source>
</evidence>
<dbReference type="InterPro" id="IPR057326">
    <property type="entry name" value="KR_dom"/>
</dbReference>
<dbReference type="InterPro" id="IPR020904">
    <property type="entry name" value="Sc_DH/Rdtase_CS"/>
</dbReference>
<keyword evidence="6" id="KW-1185">Reference proteome</keyword>
<dbReference type="Proteomes" id="UP000403266">
    <property type="component" value="Unassembled WGS sequence"/>
</dbReference>
<dbReference type="InterPro" id="IPR002347">
    <property type="entry name" value="SDR_fam"/>
</dbReference>
<feature type="domain" description="Ketoreductase" evidence="4">
    <location>
        <begin position="37"/>
        <end position="242"/>
    </location>
</feature>
<dbReference type="AlphaFoldDB" id="A0A5N7MGI5"/>
<name>A0A5N7MGI5_9HYPH</name>
<evidence type="ECO:0000313" key="5">
    <source>
        <dbReference type="EMBL" id="MPR25284.1"/>
    </source>
</evidence>
<comment type="similarity">
    <text evidence="1">Belongs to the short-chain dehydrogenases/reductases (SDR) family.</text>
</comment>
<dbReference type="SUPFAM" id="SSF51735">
    <property type="entry name" value="NAD(P)-binding Rossmann-fold domains"/>
    <property type="match status" value="1"/>
</dbReference>
<dbReference type="PANTHER" id="PTHR24321:SF8">
    <property type="entry name" value="ESTRADIOL 17-BETA-DEHYDROGENASE 8-RELATED"/>
    <property type="match status" value="1"/>
</dbReference>
<comment type="caution">
    <text evidence="5">The sequence shown here is derived from an EMBL/GenBank/DDBJ whole genome shotgun (WGS) entry which is preliminary data.</text>
</comment>
<dbReference type="GO" id="GO:0016491">
    <property type="term" value="F:oxidoreductase activity"/>
    <property type="evidence" value="ECO:0007669"/>
    <property type="project" value="UniProtKB-KW"/>
</dbReference>
<reference evidence="5 6" key="1">
    <citation type="journal article" date="2019" name="Syst. Appl. Microbiol.">
        <title>Microvirga tunisiensis sp. nov., a root nodule symbiotic bacterium isolated from Lupinus micranthus and L. luteus grown in Northern Tunisia.</title>
        <authorList>
            <person name="Msaddak A."/>
            <person name="Rejili M."/>
            <person name="Duran D."/>
            <person name="Mars M."/>
            <person name="Palacios J.M."/>
            <person name="Ruiz-Argueso T."/>
            <person name="Rey L."/>
            <person name="Imperial J."/>
        </authorList>
    </citation>
    <scope>NUCLEOTIDE SEQUENCE [LARGE SCALE GENOMIC DNA]</scope>
    <source>
        <strain evidence="5 6">Lmie10</strain>
    </source>
</reference>
<dbReference type="PRINTS" id="PR00081">
    <property type="entry name" value="GDHRDH"/>
</dbReference>
<dbReference type="PRINTS" id="PR00080">
    <property type="entry name" value="SDRFAMILY"/>
</dbReference>
<dbReference type="Gene3D" id="3.40.50.720">
    <property type="entry name" value="NAD(P)-binding Rossmann-like Domain"/>
    <property type="match status" value="1"/>
</dbReference>
<organism evidence="5 6">
    <name type="scientific">Microvirga tunisiensis</name>
    <dbReference type="NCBI Taxonomy" id="2108360"/>
    <lineage>
        <taxon>Bacteria</taxon>
        <taxon>Pseudomonadati</taxon>
        <taxon>Pseudomonadota</taxon>
        <taxon>Alphaproteobacteria</taxon>
        <taxon>Hyphomicrobiales</taxon>
        <taxon>Methylobacteriaceae</taxon>
        <taxon>Microvirga</taxon>
    </lineage>
</organism>
<protein>
    <submittedName>
        <fullName evidence="5">SDR family oxidoreductase</fullName>
    </submittedName>
</protein>
<keyword evidence="2" id="KW-0560">Oxidoreductase</keyword>
<dbReference type="InterPro" id="IPR036291">
    <property type="entry name" value="NAD(P)-bd_dom_sf"/>
</dbReference>
<keyword evidence="3" id="KW-0520">NAD</keyword>
<evidence type="ECO:0000256" key="1">
    <source>
        <dbReference type="ARBA" id="ARBA00006484"/>
    </source>
</evidence>
<sequence length="300" mass="32588">MPMLACHLPQDHFSLGNANNENEKAIAMSHDFQFQNAVAVVTGGTQGLGEAIARTFAERGAKGLVICGRNAERGHAVAREISNQGCQTEFVQADLESVEEARQVTARADNVFGRVDVLVNAAGITDRGTIFDTSPELFDRMFAVNVRAPFFLMQEAAKIMRREKIEGAMVNILSMSAHGGQPFITAYSGSKGALATLTKNAAFSLMPWRIRVNALNIGWMNTPGEDRIMKTYHDAEDGWLEKAAKEQPFGRLLDPKEVARAVAFLTSGESGMMTGSVIDFDQSVAGCYESAPHPSTPPQY</sequence>
<evidence type="ECO:0000259" key="4">
    <source>
        <dbReference type="SMART" id="SM00822"/>
    </source>
</evidence>
<dbReference type="OrthoDB" id="7157698at2"/>